<accession>A0ACB5R5Z7</accession>
<evidence type="ECO:0000313" key="1">
    <source>
        <dbReference type="EMBL" id="GJH22444.1"/>
    </source>
</evidence>
<dbReference type="Proteomes" id="UP001055013">
    <property type="component" value="Unassembled WGS sequence"/>
</dbReference>
<evidence type="ECO:0000313" key="2">
    <source>
        <dbReference type="Proteomes" id="UP001055013"/>
    </source>
</evidence>
<sequence>MNNWTRTPIHREIMGLARCDRRTVDHIDKNPLNNARSNLRVATYAENMWNRGKQSNNTSGYKGVLWIERIKRWSARISANGKRYYLGHYKTAEEAHEAYKAAAERLHGEFANFG</sequence>
<organism evidence="1 2">
    <name type="scientific">Caballeronia novacaledonica</name>
    <dbReference type="NCBI Taxonomy" id="1544861"/>
    <lineage>
        <taxon>Bacteria</taxon>
        <taxon>Pseudomonadati</taxon>
        <taxon>Pseudomonadota</taxon>
        <taxon>Betaproteobacteria</taxon>
        <taxon>Burkholderiales</taxon>
        <taxon>Burkholderiaceae</taxon>
        <taxon>Caballeronia</taxon>
    </lineage>
</organism>
<reference evidence="1" key="1">
    <citation type="submission" date="2021-09" db="EMBL/GenBank/DDBJ databases">
        <title>Isolation and characterization of 3-chlorobenzoate degrading bacteria from soils in Shizuoka.</title>
        <authorList>
            <person name="Ifat A."/>
            <person name="Ogawa N."/>
            <person name="Kimbara K."/>
            <person name="Moriuchi R."/>
            <person name="Dohra H."/>
            <person name="Shintani M."/>
        </authorList>
    </citation>
    <scope>NUCLEOTIDE SEQUENCE</scope>
    <source>
        <strain evidence="1">19CS2-2</strain>
    </source>
</reference>
<keyword evidence="2" id="KW-1185">Reference proteome</keyword>
<name>A0ACB5R5Z7_9BURK</name>
<gene>
    <name evidence="1" type="ORF">CBA19CS22_37900</name>
</gene>
<dbReference type="EMBL" id="BPUR01000041">
    <property type="protein sequence ID" value="GJH22444.1"/>
    <property type="molecule type" value="Genomic_DNA"/>
</dbReference>
<protein>
    <submittedName>
        <fullName evidence="1">Uncharacterized protein</fullName>
    </submittedName>
</protein>
<proteinExistence type="predicted"/>
<comment type="caution">
    <text evidence="1">The sequence shown here is derived from an EMBL/GenBank/DDBJ whole genome shotgun (WGS) entry which is preliminary data.</text>
</comment>